<name>A0A165QBA8_EXIGL</name>
<sequence length="286" mass="32912">MGASPVTRPVVAQGTIDLDLAARNSDFNDHNYKGRRERTGTPMFISLELASKIPLKIIPDPYLQRLYARFEKSKSDEYIKKAFGDSDDATSRCNQSLRNFKRVVSYELERSKNFVTATTNPNITHLPRHDCESVYMIMSYFLARAFPRGPNDSPSIRPPEPVDDDDQDSLERFCDVMLQHRIGIERSRHKLHFSRAQEEILHADLKHFAPVLQHMAAYMYVPWHLYDNETELDHAHIAFRWLLLLEIAAIESGEVPDVLFSTHPRLLWSETGRGRYVEDVVADVAA</sequence>
<evidence type="ECO:0000313" key="1">
    <source>
        <dbReference type="EMBL" id="KZW03358.1"/>
    </source>
</evidence>
<dbReference type="EMBL" id="KV425884">
    <property type="protein sequence ID" value="KZW03358.1"/>
    <property type="molecule type" value="Genomic_DNA"/>
</dbReference>
<organism evidence="1 2">
    <name type="scientific">Exidia glandulosa HHB12029</name>
    <dbReference type="NCBI Taxonomy" id="1314781"/>
    <lineage>
        <taxon>Eukaryota</taxon>
        <taxon>Fungi</taxon>
        <taxon>Dikarya</taxon>
        <taxon>Basidiomycota</taxon>
        <taxon>Agaricomycotina</taxon>
        <taxon>Agaricomycetes</taxon>
        <taxon>Auriculariales</taxon>
        <taxon>Exidiaceae</taxon>
        <taxon>Exidia</taxon>
    </lineage>
</organism>
<dbReference type="Proteomes" id="UP000077266">
    <property type="component" value="Unassembled WGS sequence"/>
</dbReference>
<accession>A0A165QBA8</accession>
<dbReference type="AlphaFoldDB" id="A0A165QBA8"/>
<evidence type="ECO:0008006" key="3">
    <source>
        <dbReference type="Google" id="ProtNLM"/>
    </source>
</evidence>
<protein>
    <recommendedName>
        <fullName evidence="3">Fungal-type protein kinase domain-containing protein</fullName>
    </recommendedName>
</protein>
<gene>
    <name evidence="1" type="ORF">EXIGLDRAFT_699225</name>
</gene>
<reference evidence="1 2" key="1">
    <citation type="journal article" date="2016" name="Mol. Biol. Evol.">
        <title>Comparative Genomics of Early-Diverging Mushroom-Forming Fungi Provides Insights into the Origins of Lignocellulose Decay Capabilities.</title>
        <authorList>
            <person name="Nagy L.G."/>
            <person name="Riley R."/>
            <person name="Tritt A."/>
            <person name="Adam C."/>
            <person name="Daum C."/>
            <person name="Floudas D."/>
            <person name="Sun H."/>
            <person name="Yadav J.S."/>
            <person name="Pangilinan J."/>
            <person name="Larsson K.H."/>
            <person name="Matsuura K."/>
            <person name="Barry K."/>
            <person name="Labutti K."/>
            <person name="Kuo R."/>
            <person name="Ohm R.A."/>
            <person name="Bhattacharya S.S."/>
            <person name="Shirouzu T."/>
            <person name="Yoshinaga Y."/>
            <person name="Martin F.M."/>
            <person name="Grigoriev I.V."/>
            <person name="Hibbett D.S."/>
        </authorList>
    </citation>
    <scope>NUCLEOTIDE SEQUENCE [LARGE SCALE GENOMIC DNA]</scope>
    <source>
        <strain evidence="1 2">HHB12029</strain>
    </source>
</reference>
<dbReference type="InParanoid" id="A0A165QBA8"/>
<evidence type="ECO:0000313" key="2">
    <source>
        <dbReference type="Proteomes" id="UP000077266"/>
    </source>
</evidence>
<proteinExistence type="predicted"/>
<dbReference type="OrthoDB" id="3149716at2759"/>
<keyword evidence="2" id="KW-1185">Reference proteome</keyword>